<evidence type="ECO:0000313" key="1">
    <source>
        <dbReference type="EMBL" id="CAB4139942.1"/>
    </source>
</evidence>
<protein>
    <submittedName>
        <fullName evidence="1">Uncharacterized protein</fullName>
    </submittedName>
</protein>
<evidence type="ECO:0000313" key="3">
    <source>
        <dbReference type="EMBL" id="CAB4156890.1"/>
    </source>
</evidence>
<accession>A0A6J5M1E3</accession>
<dbReference type="EMBL" id="LR796646">
    <property type="protein sequence ID" value="CAB4156890.1"/>
    <property type="molecule type" value="Genomic_DNA"/>
</dbReference>
<dbReference type="EMBL" id="LR796373">
    <property type="protein sequence ID" value="CAB4140701.1"/>
    <property type="molecule type" value="Genomic_DNA"/>
</dbReference>
<name>A0A6J5M1E3_9CAUD</name>
<organism evidence="1">
    <name type="scientific">uncultured Caudovirales phage</name>
    <dbReference type="NCBI Taxonomy" id="2100421"/>
    <lineage>
        <taxon>Viruses</taxon>
        <taxon>Duplodnaviria</taxon>
        <taxon>Heunggongvirae</taxon>
        <taxon>Uroviricota</taxon>
        <taxon>Caudoviricetes</taxon>
        <taxon>Peduoviridae</taxon>
        <taxon>Maltschvirus</taxon>
        <taxon>Maltschvirus maltsch</taxon>
    </lineage>
</organism>
<dbReference type="EMBL" id="LR796369">
    <property type="protein sequence ID" value="CAB4139942.1"/>
    <property type="molecule type" value="Genomic_DNA"/>
</dbReference>
<gene>
    <name evidence="1" type="ORF">UFOVP356_36</name>
    <name evidence="2" type="ORF">UFOVP408_57</name>
    <name evidence="3" type="ORF">UFOVP676_16</name>
</gene>
<reference evidence="1" key="1">
    <citation type="submission" date="2020-04" db="EMBL/GenBank/DDBJ databases">
        <authorList>
            <person name="Chiriac C."/>
            <person name="Salcher M."/>
            <person name="Ghai R."/>
            <person name="Kavagutti S V."/>
        </authorList>
    </citation>
    <scope>NUCLEOTIDE SEQUENCE</scope>
</reference>
<proteinExistence type="predicted"/>
<evidence type="ECO:0000313" key="2">
    <source>
        <dbReference type="EMBL" id="CAB4140701.1"/>
    </source>
</evidence>
<sequence length="72" mass="8455">MYEFLCKEGHRMERFTAYETQETLCDCGSVAKRVISAPKIKLEGWSGDFPSEHGRFERKHLQKLAFERKQTS</sequence>